<evidence type="ECO:0000259" key="5">
    <source>
        <dbReference type="Pfam" id="PF11806"/>
    </source>
</evidence>
<evidence type="ECO:0000256" key="1">
    <source>
        <dbReference type="ARBA" id="ARBA00004496"/>
    </source>
</evidence>
<dbReference type="Pfam" id="PF00756">
    <property type="entry name" value="Esterase"/>
    <property type="match status" value="1"/>
</dbReference>
<feature type="domain" description="Enterochelin esterase N-terminal" evidence="5">
    <location>
        <begin position="190"/>
        <end position="293"/>
    </location>
</feature>
<dbReference type="EMBL" id="BLJN01000009">
    <property type="protein sequence ID" value="GFE84662.1"/>
    <property type="molecule type" value="Genomic_DNA"/>
</dbReference>
<dbReference type="InterPro" id="IPR050583">
    <property type="entry name" value="Mycobacterial_A85_antigen"/>
</dbReference>
<reference evidence="7" key="1">
    <citation type="submission" date="2020-01" db="EMBL/GenBank/DDBJ databases">
        <title>'Steroidobacter agaridevorans' sp. nov., agar-degrading bacteria isolated from rhizosphere soils.</title>
        <authorList>
            <person name="Ikenaga M."/>
            <person name="Kataoka M."/>
            <person name="Murouchi A."/>
            <person name="Katsuragi S."/>
            <person name="Sakai M."/>
        </authorList>
    </citation>
    <scope>NUCLEOTIDE SEQUENCE [LARGE SCALE GENOMIC DNA]</scope>
    <source>
        <strain evidence="7">YU21-B</strain>
    </source>
</reference>
<dbReference type="Pfam" id="PF11806">
    <property type="entry name" value="Enterochelin_N"/>
    <property type="match status" value="1"/>
</dbReference>
<evidence type="ECO:0000313" key="6">
    <source>
        <dbReference type="EMBL" id="GFE84662.1"/>
    </source>
</evidence>
<comment type="similarity">
    <text evidence="4">Belongs to the Fes family.</text>
</comment>
<protein>
    <submittedName>
        <fullName evidence="6">Enterochelin esterase</fullName>
    </submittedName>
</protein>
<name>A0A829YPA6_9GAMM</name>
<sequence length="575" mass="61903">MMSRTLGGVRGCVVAAAGVVALLTMLASTGAERVERDTKVTQLDATQPVSGTLAAGTSQRFSFQADAGAFVHGLVDTQMVQGLTGAILDSKGEVLRKFAGGIIAFVAPKRDSYELRLTNAGSAESAFRLSISVVRPLDPEVASASELISPKLQQHSAGLAAGTTTSDTFWRSIAANGTPLIEHVGDDVLVTFLWRGTSQTRQVKVLWSLFHIAPVIELRQLGRSDIWYRSFKFAPGTRFEYSVAENPPVVAGPPMVQAMALVATAQGDPLHGDSRGRNPAELFASRSRVELPPVLRDSEWTQAREGVKRGKTETFQIGERRISVYTPPGYSQQCGPYPLLLLLDGSAYQGLIPVPTILENLLAARRIAPTIAVFVDNASVASRSTDMYPNDEFTDLIATQLIKQVRAKYSVTKEPRHTVIGGFSLGGLAAANIAWRHPETFGAVLSQSGAFWWSEDAIKAGRGEPILTEGPLLDPRIESFELVKRIAKAPKAPIRLHLTAGLYEGDLLTANRFLRDVLTAKGNEVEYHEFPGGHDGAFWRAAFADAYLSLAAASPSSGSQDCYAEQVLSNASSKP</sequence>
<dbReference type="PANTHER" id="PTHR48098">
    <property type="entry name" value="ENTEROCHELIN ESTERASE-RELATED"/>
    <property type="match status" value="1"/>
</dbReference>
<dbReference type="InterPro" id="IPR021764">
    <property type="entry name" value="Enterochelin_esterase_N"/>
</dbReference>
<dbReference type="Gene3D" id="2.60.40.10">
    <property type="entry name" value="Immunoglobulins"/>
    <property type="match status" value="1"/>
</dbReference>
<dbReference type="GO" id="GO:0008849">
    <property type="term" value="F:enterochelin esterase activity"/>
    <property type="evidence" value="ECO:0007669"/>
    <property type="project" value="InterPro"/>
</dbReference>
<dbReference type="AlphaFoldDB" id="A0A829YPA6"/>
<comment type="subcellular location">
    <subcellularLocation>
        <location evidence="1">Cytoplasm</location>
    </subcellularLocation>
</comment>
<keyword evidence="2" id="KW-0963">Cytoplasm</keyword>
<organism evidence="6 7">
    <name type="scientific">Steroidobacter agaridevorans</name>
    <dbReference type="NCBI Taxonomy" id="2695856"/>
    <lineage>
        <taxon>Bacteria</taxon>
        <taxon>Pseudomonadati</taxon>
        <taxon>Pseudomonadota</taxon>
        <taxon>Gammaproteobacteria</taxon>
        <taxon>Steroidobacterales</taxon>
        <taxon>Steroidobacteraceae</taxon>
        <taxon>Steroidobacter</taxon>
    </lineage>
</organism>
<evidence type="ECO:0000256" key="4">
    <source>
        <dbReference type="ARBA" id="ARBA00024201"/>
    </source>
</evidence>
<gene>
    <name evidence="6" type="primary">fes</name>
    <name evidence="6" type="ORF">GCM10011487_66620</name>
</gene>
<evidence type="ECO:0000256" key="3">
    <source>
        <dbReference type="ARBA" id="ARBA00022801"/>
    </source>
</evidence>
<dbReference type="GO" id="GO:0006826">
    <property type="term" value="P:iron ion transport"/>
    <property type="evidence" value="ECO:0007669"/>
    <property type="project" value="InterPro"/>
</dbReference>
<dbReference type="InterPro" id="IPR013783">
    <property type="entry name" value="Ig-like_fold"/>
</dbReference>
<dbReference type="InterPro" id="IPR029058">
    <property type="entry name" value="AB_hydrolase_fold"/>
</dbReference>
<keyword evidence="3" id="KW-0378">Hydrolase</keyword>
<dbReference type="SUPFAM" id="SSF53474">
    <property type="entry name" value="alpha/beta-Hydrolases"/>
    <property type="match status" value="1"/>
</dbReference>
<proteinExistence type="inferred from homology"/>
<keyword evidence="7" id="KW-1185">Reference proteome</keyword>
<dbReference type="PANTHER" id="PTHR48098:SF3">
    <property type="entry name" value="IRON(III) ENTEROBACTIN ESTERASE"/>
    <property type="match status" value="1"/>
</dbReference>
<dbReference type="InterPro" id="IPR014756">
    <property type="entry name" value="Ig_E-set"/>
</dbReference>
<comment type="caution">
    <text evidence="6">The sequence shown here is derived from an EMBL/GenBank/DDBJ whole genome shotgun (WGS) entry which is preliminary data.</text>
</comment>
<accession>A0A829YPA6</accession>
<dbReference type="SUPFAM" id="SSF81296">
    <property type="entry name" value="E set domains"/>
    <property type="match status" value="1"/>
</dbReference>
<evidence type="ECO:0000313" key="7">
    <source>
        <dbReference type="Proteomes" id="UP000445000"/>
    </source>
</evidence>
<evidence type="ECO:0000256" key="2">
    <source>
        <dbReference type="ARBA" id="ARBA00022490"/>
    </source>
</evidence>
<dbReference type="GO" id="GO:0005737">
    <property type="term" value="C:cytoplasm"/>
    <property type="evidence" value="ECO:0007669"/>
    <property type="project" value="UniProtKB-SubCell"/>
</dbReference>
<dbReference type="RefSeq" id="WP_161816243.1">
    <property type="nucleotide sequence ID" value="NZ_BLJN01000009.1"/>
</dbReference>
<dbReference type="Proteomes" id="UP000445000">
    <property type="component" value="Unassembled WGS sequence"/>
</dbReference>
<dbReference type="InterPro" id="IPR000801">
    <property type="entry name" value="Esterase-like"/>
</dbReference>
<dbReference type="GO" id="GO:0005506">
    <property type="term" value="F:iron ion binding"/>
    <property type="evidence" value="ECO:0007669"/>
    <property type="project" value="InterPro"/>
</dbReference>
<dbReference type="Gene3D" id="3.40.50.1820">
    <property type="entry name" value="alpha/beta hydrolase"/>
    <property type="match status" value="1"/>
</dbReference>